<evidence type="ECO:0000256" key="7">
    <source>
        <dbReference type="ARBA" id="ARBA00022927"/>
    </source>
</evidence>
<comment type="function">
    <text evidence="1">Central component of the receptor complex responsible for the recognition and translocation of cytosolically synthesized mitochondrial preproteins. Together with TOM22 functions as the transit peptide receptor at the surface of the mitochondrion outer membrane and facilitates the movement of preproteins into the translocation pore.</text>
</comment>
<keyword evidence="5 11" id="KW-0812">Transmembrane</keyword>
<gene>
    <name evidence="12" type="ORF">POM88_002796</name>
</gene>
<keyword evidence="12" id="KW-0675">Receptor</keyword>
<feature type="transmembrane region" description="Helical" evidence="11">
    <location>
        <begin position="172"/>
        <end position="192"/>
    </location>
</feature>
<evidence type="ECO:0000256" key="4">
    <source>
        <dbReference type="ARBA" id="ARBA00022448"/>
    </source>
</evidence>
<keyword evidence="10 11" id="KW-0472">Membrane</keyword>
<keyword evidence="9" id="KW-0496">Mitochondrion</keyword>
<dbReference type="SUPFAM" id="SSF48452">
    <property type="entry name" value="TPR-like"/>
    <property type="match status" value="1"/>
</dbReference>
<evidence type="ECO:0000256" key="6">
    <source>
        <dbReference type="ARBA" id="ARBA00022787"/>
    </source>
</evidence>
<comment type="similarity">
    <text evidence="3">Belongs to the Tom20 family.</text>
</comment>
<evidence type="ECO:0000256" key="3">
    <source>
        <dbReference type="ARBA" id="ARBA00005792"/>
    </source>
</evidence>
<reference evidence="12" key="2">
    <citation type="submission" date="2023-05" db="EMBL/GenBank/DDBJ databases">
        <authorList>
            <person name="Schelkunov M.I."/>
        </authorList>
    </citation>
    <scope>NUCLEOTIDE SEQUENCE</scope>
    <source>
        <strain evidence="12">Hsosn_3</strain>
        <tissue evidence="12">Leaf</tissue>
    </source>
</reference>
<evidence type="ECO:0000256" key="1">
    <source>
        <dbReference type="ARBA" id="ARBA00003450"/>
    </source>
</evidence>
<evidence type="ECO:0000256" key="2">
    <source>
        <dbReference type="ARBA" id="ARBA00004572"/>
    </source>
</evidence>
<keyword evidence="4" id="KW-0813">Transport</keyword>
<organism evidence="12 13">
    <name type="scientific">Heracleum sosnowskyi</name>
    <dbReference type="NCBI Taxonomy" id="360622"/>
    <lineage>
        <taxon>Eukaryota</taxon>
        <taxon>Viridiplantae</taxon>
        <taxon>Streptophyta</taxon>
        <taxon>Embryophyta</taxon>
        <taxon>Tracheophyta</taxon>
        <taxon>Spermatophyta</taxon>
        <taxon>Magnoliopsida</taxon>
        <taxon>eudicotyledons</taxon>
        <taxon>Gunneridae</taxon>
        <taxon>Pentapetalae</taxon>
        <taxon>asterids</taxon>
        <taxon>campanulids</taxon>
        <taxon>Apiales</taxon>
        <taxon>Apiaceae</taxon>
        <taxon>Apioideae</taxon>
        <taxon>apioid superclade</taxon>
        <taxon>Tordylieae</taxon>
        <taxon>Tordyliinae</taxon>
        <taxon>Heracleum</taxon>
    </lineage>
</organism>
<dbReference type="GO" id="GO:0005742">
    <property type="term" value="C:mitochondrial outer membrane translocase complex"/>
    <property type="evidence" value="ECO:0007669"/>
    <property type="project" value="InterPro"/>
</dbReference>
<protein>
    <submittedName>
        <fullName evidence="12">Mitochondrial import receptor subunit TOM20-like</fullName>
    </submittedName>
</protein>
<dbReference type="GO" id="GO:0015031">
    <property type="term" value="P:protein transport"/>
    <property type="evidence" value="ECO:0007669"/>
    <property type="project" value="UniProtKB-KW"/>
</dbReference>
<evidence type="ECO:0000256" key="9">
    <source>
        <dbReference type="ARBA" id="ARBA00023128"/>
    </source>
</evidence>
<dbReference type="AlphaFoldDB" id="A0AAD8JGC9"/>
<dbReference type="PANTHER" id="PTHR32409:SF3">
    <property type="entry name" value="MITOCHONDRIAL IMPORT RECEPTOR SUBUNIT TOM20-1-RELATED"/>
    <property type="match status" value="1"/>
</dbReference>
<comment type="subcellular location">
    <subcellularLocation>
        <location evidence="2">Mitochondrion outer membrane</location>
        <topology evidence="2">Single-pass membrane protein</topology>
    </subcellularLocation>
</comment>
<dbReference type="InterPro" id="IPR010547">
    <property type="entry name" value="TOM20_imprt_rcpt"/>
</dbReference>
<dbReference type="PANTHER" id="PTHR32409">
    <property type="entry name" value="MITOCHONDRIAL IMPORT RECEPTOR SUBUNIT TOM20-1-RELATED"/>
    <property type="match status" value="1"/>
</dbReference>
<dbReference type="EMBL" id="JAUIZM010000001">
    <property type="protein sequence ID" value="KAK1403191.1"/>
    <property type="molecule type" value="Genomic_DNA"/>
</dbReference>
<keyword evidence="7" id="KW-0653">Protein transport</keyword>
<keyword evidence="8 11" id="KW-1133">Transmembrane helix</keyword>
<keyword evidence="13" id="KW-1185">Reference proteome</keyword>
<evidence type="ECO:0000256" key="8">
    <source>
        <dbReference type="ARBA" id="ARBA00022989"/>
    </source>
</evidence>
<evidence type="ECO:0000256" key="5">
    <source>
        <dbReference type="ARBA" id="ARBA00022692"/>
    </source>
</evidence>
<evidence type="ECO:0000313" key="12">
    <source>
        <dbReference type="EMBL" id="KAK1403191.1"/>
    </source>
</evidence>
<evidence type="ECO:0000256" key="10">
    <source>
        <dbReference type="ARBA" id="ARBA00023136"/>
    </source>
</evidence>
<dbReference type="InterPro" id="IPR011990">
    <property type="entry name" value="TPR-like_helical_dom_sf"/>
</dbReference>
<keyword evidence="6" id="KW-1000">Mitochondrion outer membrane</keyword>
<dbReference type="Gene3D" id="1.25.40.10">
    <property type="entry name" value="Tetratricopeptide repeat domain"/>
    <property type="match status" value="1"/>
</dbReference>
<dbReference type="Pfam" id="PF06552">
    <property type="entry name" value="TOM20_plant"/>
    <property type="match status" value="1"/>
</dbReference>
<accession>A0AAD8JGC9</accession>
<name>A0AAD8JGC9_9APIA</name>
<reference evidence="12" key="1">
    <citation type="submission" date="2023-02" db="EMBL/GenBank/DDBJ databases">
        <title>Genome of toxic invasive species Heracleum sosnowskyi carries increased number of genes despite the absence of recent whole-genome duplications.</title>
        <authorList>
            <person name="Schelkunov M."/>
            <person name="Shtratnikova V."/>
            <person name="Makarenko M."/>
            <person name="Klepikova A."/>
            <person name="Omelchenko D."/>
            <person name="Novikova G."/>
            <person name="Obukhova E."/>
            <person name="Bogdanov V."/>
            <person name="Penin A."/>
            <person name="Logacheva M."/>
        </authorList>
    </citation>
    <scope>NUCLEOTIDE SEQUENCE</scope>
    <source>
        <strain evidence="12">Hsosn_3</strain>
        <tissue evidence="12">Leaf</tissue>
    </source>
</reference>
<dbReference type="GO" id="GO:0045040">
    <property type="term" value="P:protein insertion into mitochondrial outer membrane"/>
    <property type="evidence" value="ECO:0007669"/>
    <property type="project" value="InterPro"/>
</dbReference>
<sequence>MDPNQADLERLMLFEHARITAEANYNKNPNDADNLTRWGGALLELSQFGGITESKQMIRDAVSKLEEAVVINPKKHDALWCLGNAFTSQAFLSMDISDAQPYFDKAVECFQKAVDESPGNDLYIKSLEATAKAPELHKELHKHGGFQQAMTGGPATTKAENSKKAAAASSDLKYDICGWVILIAGIVSWVAMAKSNVPPTPR</sequence>
<proteinExistence type="inferred from homology"/>
<dbReference type="Proteomes" id="UP001237642">
    <property type="component" value="Unassembled WGS sequence"/>
</dbReference>
<evidence type="ECO:0000313" key="13">
    <source>
        <dbReference type="Proteomes" id="UP001237642"/>
    </source>
</evidence>
<evidence type="ECO:0000256" key="11">
    <source>
        <dbReference type="SAM" id="Phobius"/>
    </source>
</evidence>
<comment type="caution">
    <text evidence="12">The sequence shown here is derived from an EMBL/GenBank/DDBJ whole genome shotgun (WGS) entry which is preliminary data.</text>
</comment>